<evidence type="ECO:0000256" key="1">
    <source>
        <dbReference type="SAM" id="SignalP"/>
    </source>
</evidence>
<dbReference type="PANTHER" id="PTHR33420:SF27">
    <property type="entry name" value="PROTEIN FIMG"/>
    <property type="match status" value="1"/>
</dbReference>
<proteinExistence type="predicted"/>
<keyword evidence="1" id="KW-0732">Signal</keyword>
<dbReference type="GO" id="GO:0043709">
    <property type="term" value="P:cell adhesion involved in single-species biofilm formation"/>
    <property type="evidence" value="ECO:0007669"/>
    <property type="project" value="TreeGrafter"/>
</dbReference>
<reference evidence="2 3" key="1">
    <citation type="submission" date="2017-06" db="EMBL/GenBank/DDBJ databases">
        <authorList>
            <consortium name="Pathogen Informatics"/>
        </authorList>
    </citation>
    <scope>NUCLEOTIDE SEQUENCE [LARGE SCALE GENOMIC DNA]</scope>
    <source>
        <strain evidence="2 3">NCTC12148</strain>
    </source>
</reference>
<accession>A0A240CAW7</accession>
<feature type="chain" id="PRO_5013122687" evidence="1">
    <location>
        <begin position="27"/>
        <end position="173"/>
    </location>
</feature>
<evidence type="ECO:0000313" key="2">
    <source>
        <dbReference type="EMBL" id="SNW04722.1"/>
    </source>
</evidence>
<feature type="signal peptide" evidence="1">
    <location>
        <begin position="1"/>
        <end position="26"/>
    </location>
</feature>
<dbReference type="InterPro" id="IPR050263">
    <property type="entry name" value="Bact_Fimbrial_Adh_Pro"/>
</dbReference>
<dbReference type="InterPro" id="IPR036937">
    <property type="entry name" value="Adhesion_dom_fimbrial_sf"/>
</dbReference>
<dbReference type="RefSeq" id="WP_095099044.1">
    <property type="nucleotide sequence ID" value="NZ_CAMIQD010000001.1"/>
</dbReference>
<dbReference type="InterPro" id="IPR008966">
    <property type="entry name" value="Adhesion_dom_sf"/>
</dbReference>
<keyword evidence="3" id="KW-1185">Reference proteome</keyword>
<sequence>MFNGCSGISRVLVLAGLLQAGLPALAAKLQISGNIKAGACEVDAANSNIQVNLGDNISAATLATSGSASGWIEFPLTLKNCPATTTSAKATFSGTAADENAGLYKSVGTSVRVQIELQNQNGDNLGNGKSMVQSVDRPSHEAKFNLRARAYSTHGGATPGTIEGAMQITFVYE</sequence>
<dbReference type="SUPFAM" id="SSF49401">
    <property type="entry name" value="Bacterial adhesins"/>
    <property type="match status" value="1"/>
</dbReference>
<evidence type="ECO:0000313" key="3">
    <source>
        <dbReference type="Proteomes" id="UP000215134"/>
    </source>
</evidence>
<dbReference type="AlphaFoldDB" id="A0A240CAW7"/>
<protein>
    <submittedName>
        <fullName evidence="2">Putative fimbrial protein SthD</fullName>
    </submittedName>
</protein>
<dbReference type="PANTHER" id="PTHR33420">
    <property type="entry name" value="FIMBRIAL SUBUNIT ELFA-RELATED"/>
    <property type="match status" value="1"/>
</dbReference>
<dbReference type="OrthoDB" id="6495165at2"/>
<name>A0A240CAW7_SERFI</name>
<organism evidence="2 3">
    <name type="scientific">Serratia ficaria</name>
    <dbReference type="NCBI Taxonomy" id="61651"/>
    <lineage>
        <taxon>Bacteria</taxon>
        <taxon>Pseudomonadati</taxon>
        <taxon>Pseudomonadota</taxon>
        <taxon>Gammaproteobacteria</taxon>
        <taxon>Enterobacterales</taxon>
        <taxon>Yersiniaceae</taxon>
        <taxon>Serratia</taxon>
    </lineage>
</organism>
<dbReference type="Gene3D" id="2.60.40.1090">
    <property type="entry name" value="Fimbrial-type adhesion domain"/>
    <property type="match status" value="1"/>
</dbReference>
<dbReference type="GeneID" id="75029098"/>
<dbReference type="EMBL" id="LT906479">
    <property type="protein sequence ID" value="SNW04722.1"/>
    <property type="molecule type" value="Genomic_DNA"/>
</dbReference>
<gene>
    <name evidence="2" type="primary">fimG</name>
    <name evidence="2" type="ORF">SAMEA4384070_03976</name>
</gene>
<dbReference type="Proteomes" id="UP000215134">
    <property type="component" value="Chromosome 1"/>
</dbReference>
<dbReference type="STRING" id="1411141.GCA_001590885_02134"/>
<dbReference type="KEGG" id="sfj:SAMEA4384070_3976"/>
<dbReference type="GO" id="GO:0009289">
    <property type="term" value="C:pilus"/>
    <property type="evidence" value="ECO:0007669"/>
    <property type="project" value="InterPro"/>
</dbReference>